<sequence length="434" mass="47451">MSRAVSDMLTIVHLTAHLGGGVGKAMCSLVAGSGQGVKHHFLCLERPEKQVWIEQLRALGALVSVCPDREQLVHILQQADVVQLEWWNHPATLHCLAGLDAIPMRLVSWCHVSGLFNPVLPLGLLEVCDQVVLTSACSLQAEGVAKLQAERPHRFRVISSGSGLANQAVPQRSANQPLRAGYLGSLNFSKLHPRYVEYFHLVADQTLAIRMAGDVLNQTLLQAQAASIGRPGLLQFEGFTSRPGEFLSQINVLPYLLNPTHYGTAENALLEAMAMGVLPIVLANAAEQAIVQHGQTGFVIESAQDMADVLHLLQQNPERRLEMGLAAARQVRAQFTDQAMAQAFAACYQDLLSQDKSTHAFSQAIGSQPAQWFLSCQPQPQQFLQQQWGQLLSGDGRYAVLEQTKGSVFHFHDCFPDNEQLSCWSKALACISAN</sequence>
<gene>
    <name evidence="1" type="ORF">H2Z84_00260</name>
</gene>
<dbReference type="EMBL" id="JACERN010000001">
    <property type="protein sequence ID" value="MBA4706818.1"/>
    <property type="molecule type" value="Genomic_DNA"/>
</dbReference>
<dbReference type="SUPFAM" id="SSF53756">
    <property type="entry name" value="UDP-Glycosyltransferase/glycogen phosphorylase"/>
    <property type="match status" value="1"/>
</dbReference>
<reference evidence="1 2" key="1">
    <citation type="submission" date="2020-07" db="EMBL/GenBank/DDBJ databases">
        <title>Draft genome sequence of violacein-producing bacteria and related species.</title>
        <authorList>
            <person name="Wilson H.S."/>
            <person name="De Leon M.E."/>
        </authorList>
    </citation>
    <scope>NUCLEOTIDE SEQUENCE [LARGE SCALE GENOMIC DNA]</scope>
    <source>
        <strain evidence="1 2">HSC-21Su07</strain>
    </source>
</reference>
<comment type="caution">
    <text evidence="1">The sequence shown here is derived from an EMBL/GenBank/DDBJ whole genome shotgun (WGS) entry which is preliminary data.</text>
</comment>
<dbReference type="Gene3D" id="3.40.50.2000">
    <property type="entry name" value="Glycogen Phosphorylase B"/>
    <property type="match status" value="1"/>
</dbReference>
<keyword evidence="2" id="KW-1185">Reference proteome</keyword>
<dbReference type="RefSeq" id="WP_181834192.1">
    <property type="nucleotide sequence ID" value="NZ_JACERN010000001.1"/>
</dbReference>
<dbReference type="Proteomes" id="UP000545606">
    <property type="component" value="Unassembled WGS sequence"/>
</dbReference>
<dbReference type="PANTHER" id="PTHR12526:SF630">
    <property type="entry name" value="GLYCOSYLTRANSFERASE"/>
    <property type="match status" value="1"/>
</dbReference>
<dbReference type="PANTHER" id="PTHR12526">
    <property type="entry name" value="GLYCOSYLTRANSFERASE"/>
    <property type="match status" value="1"/>
</dbReference>
<dbReference type="CDD" id="cd03801">
    <property type="entry name" value="GT4_PimA-like"/>
    <property type="match status" value="1"/>
</dbReference>
<protein>
    <submittedName>
        <fullName evidence="1">Glycosyltransferase family 4 protein</fullName>
    </submittedName>
</protein>
<name>A0A838XYT9_9NEIS</name>
<evidence type="ECO:0000313" key="2">
    <source>
        <dbReference type="Proteomes" id="UP000545606"/>
    </source>
</evidence>
<proteinExistence type="predicted"/>
<accession>A0A838XYT9</accession>
<dbReference type="Pfam" id="PF13692">
    <property type="entry name" value="Glyco_trans_1_4"/>
    <property type="match status" value="1"/>
</dbReference>
<dbReference type="AlphaFoldDB" id="A0A838XYT9"/>
<evidence type="ECO:0000313" key="1">
    <source>
        <dbReference type="EMBL" id="MBA4706818.1"/>
    </source>
</evidence>
<organism evidence="1 2">
    <name type="scientific">Aquitalea aquatica</name>
    <dbReference type="NCBI Taxonomy" id="3044273"/>
    <lineage>
        <taxon>Bacteria</taxon>
        <taxon>Pseudomonadati</taxon>
        <taxon>Pseudomonadota</taxon>
        <taxon>Betaproteobacteria</taxon>
        <taxon>Neisseriales</taxon>
        <taxon>Chromobacteriaceae</taxon>
        <taxon>Aquitalea</taxon>
    </lineage>
</organism>